<evidence type="ECO:0000256" key="1">
    <source>
        <dbReference type="ARBA" id="ARBA00009732"/>
    </source>
</evidence>
<dbReference type="GO" id="GO:0019379">
    <property type="term" value="P:sulfate assimilation, phosphoadenylyl sulfate reduction by phosphoadenylyl-sulfate reductase (thioredoxin)"/>
    <property type="evidence" value="ECO:0007669"/>
    <property type="project" value="InterPro"/>
</dbReference>
<dbReference type="SUPFAM" id="SSF52402">
    <property type="entry name" value="Adenine nucleotide alpha hydrolases-like"/>
    <property type="match status" value="1"/>
</dbReference>
<dbReference type="InterPro" id="IPR002500">
    <property type="entry name" value="PAPS_reduct_dom"/>
</dbReference>
<dbReference type="PIRSF" id="PIRSF000857">
    <property type="entry name" value="PAPS_reductase"/>
    <property type="match status" value="1"/>
</dbReference>
<dbReference type="InterPro" id="IPR004511">
    <property type="entry name" value="PAPS/APS_Rdtase"/>
</dbReference>
<evidence type="ECO:0000256" key="2">
    <source>
        <dbReference type="ARBA" id="ARBA00023002"/>
    </source>
</evidence>
<feature type="domain" description="Phosphoadenosine phosphosulphate reductase" evidence="4">
    <location>
        <begin position="47"/>
        <end position="206"/>
    </location>
</feature>
<dbReference type="PANTHER" id="PTHR46509:SF1">
    <property type="entry name" value="PHOSPHOADENOSINE PHOSPHOSULFATE REDUCTASE"/>
    <property type="match status" value="1"/>
</dbReference>
<gene>
    <name evidence="5" type="ORF">UFOPK2214_00402</name>
</gene>
<dbReference type="Gene3D" id="3.40.50.620">
    <property type="entry name" value="HUPs"/>
    <property type="match status" value="1"/>
</dbReference>
<evidence type="ECO:0000259" key="4">
    <source>
        <dbReference type="Pfam" id="PF01507"/>
    </source>
</evidence>
<dbReference type="GO" id="GO:0004604">
    <property type="term" value="F:phosphoadenylyl-sulfate reductase (thioredoxin) activity"/>
    <property type="evidence" value="ECO:0007669"/>
    <property type="project" value="InterPro"/>
</dbReference>
<reference evidence="5" key="1">
    <citation type="submission" date="2020-05" db="EMBL/GenBank/DDBJ databases">
        <authorList>
            <person name="Chiriac C."/>
            <person name="Salcher M."/>
            <person name="Ghai R."/>
            <person name="Kavagutti S V."/>
        </authorList>
    </citation>
    <scope>NUCLEOTIDE SEQUENCE</scope>
</reference>
<sequence length="230" mass="25351">MPVGTWTKDTLHLHLDEISAAAIELEKAQPADIVRWAADRVGGAITVTCSFEDAVLAHVAATAVPGIEIVMIDTQYVFAETHWLANELKNNNNINLRIVNPLNVTPDNLWQRDTAACCNVRKVEPLNALLTENAGWVTGVRRVDGPTRSETPVLSFDAARSVLKVNPLALYSDEEMESYEYLHELPRNPLKDRGYPSIGCWPCTKPVAPGEDKRAGRWAGEAKTECGLHV</sequence>
<dbReference type="NCBIfam" id="NF002537">
    <property type="entry name" value="PRK02090.1"/>
    <property type="match status" value="1"/>
</dbReference>
<dbReference type="InterPro" id="IPR014729">
    <property type="entry name" value="Rossmann-like_a/b/a_fold"/>
</dbReference>
<organism evidence="5">
    <name type="scientific">freshwater metagenome</name>
    <dbReference type="NCBI Taxonomy" id="449393"/>
    <lineage>
        <taxon>unclassified sequences</taxon>
        <taxon>metagenomes</taxon>
        <taxon>ecological metagenomes</taxon>
    </lineage>
</organism>
<dbReference type="EMBL" id="CAEZWJ010000008">
    <property type="protein sequence ID" value="CAB4648304.1"/>
    <property type="molecule type" value="Genomic_DNA"/>
</dbReference>
<dbReference type="PANTHER" id="PTHR46509">
    <property type="entry name" value="PHOSPHOADENOSINE PHOSPHOSULFATE REDUCTASE"/>
    <property type="match status" value="1"/>
</dbReference>
<dbReference type="AlphaFoldDB" id="A0A6J6KJE7"/>
<dbReference type="Pfam" id="PF01507">
    <property type="entry name" value="PAPS_reduct"/>
    <property type="match status" value="1"/>
</dbReference>
<dbReference type="HAMAP" id="MF_00063">
    <property type="entry name" value="CysH"/>
    <property type="match status" value="1"/>
</dbReference>
<evidence type="ECO:0000313" key="5">
    <source>
        <dbReference type="EMBL" id="CAB4648304.1"/>
    </source>
</evidence>
<keyword evidence="2" id="KW-0560">Oxidoreductase</keyword>
<evidence type="ECO:0000256" key="3">
    <source>
        <dbReference type="ARBA" id="ARBA00024327"/>
    </source>
</evidence>
<proteinExistence type="inferred from homology"/>
<dbReference type="GO" id="GO:0005737">
    <property type="term" value="C:cytoplasm"/>
    <property type="evidence" value="ECO:0007669"/>
    <property type="project" value="TreeGrafter"/>
</dbReference>
<comment type="similarity">
    <text evidence="1">Belongs to the PAPS reductase family. CysH subfamily.</text>
</comment>
<name>A0A6J6KJE7_9ZZZZ</name>
<protein>
    <submittedName>
        <fullName evidence="5">Unannotated protein</fullName>
    </submittedName>
</protein>
<comment type="pathway">
    <text evidence="3">Sulfur metabolism; hydrogen sulfide biosynthesis; sulfite from sulfate.</text>
</comment>
<accession>A0A6J6KJE7</accession>